<keyword evidence="2" id="KW-1185">Reference proteome</keyword>
<protein>
    <submittedName>
        <fullName evidence="1">Uncharacterized protein</fullName>
    </submittedName>
</protein>
<evidence type="ECO:0000313" key="1">
    <source>
        <dbReference type="EMBL" id="MBD8505977.1"/>
    </source>
</evidence>
<dbReference type="RefSeq" id="WP_192038469.1">
    <property type="nucleotide sequence ID" value="NZ_JACYWE010000003.1"/>
</dbReference>
<dbReference type="Proteomes" id="UP000642993">
    <property type="component" value="Unassembled WGS sequence"/>
</dbReference>
<dbReference type="EMBL" id="JACYWE010000003">
    <property type="protein sequence ID" value="MBD8505977.1"/>
    <property type="molecule type" value="Genomic_DNA"/>
</dbReference>
<accession>A0A927JCP4</accession>
<reference evidence="1" key="1">
    <citation type="submission" date="2020-09" db="EMBL/GenBank/DDBJ databases">
        <title>Hoyosella lacisalsi sp. nov., a halotolerant actinobacterium isolated from soil of Lake Gudzhirganskoe.</title>
        <authorList>
            <person name="Yang Q."/>
            <person name="Guo P.Y."/>
            <person name="Liu S.W."/>
            <person name="Li F.N."/>
            <person name="Sun C.H."/>
        </authorList>
    </citation>
    <scope>NUCLEOTIDE SEQUENCE</scope>
    <source>
        <strain evidence="1">G463</strain>
    </source>
</reference>
<evidence type="ECO:0000313" key="2">
    <source>
        <dbReference type="Proteomes" id="UP000642993"/>
    </source>
</evidence>
<proteinExistence type="predicted"/>
<dbReference type="AlphaFoldDB" id="A0A927JCP4"/>
<gene>
    <name evidence="1" type="ORF">HT102_05710</name>
</gene>
<name>A0A927JCP4_9ACTN</name>
<sequence>MAYDEFALAFFQRASSRERILEAVSSLTGAPIEFGPIGAGPGRIAKVTAHGVVRDPVVERVSDTEPLRFVLSIPVDLRFVVRLTGTVHRFRADVRADLRLTAHAAAPLRVVVEIDPPSRSDVTVALRAEGVASSVLQLVSGMESEVQRFVARYIRQEIQKPHIAAARDVDLGPMIDAAEL</sequence>
<organism evidence="1 2">
    <name type="scientific">Lolliginicoccus lacisalsi</name>
    <dbReference type="NCBI Taxonomy" id="2742202"/>
    <lineage>
        <taxon>Bacteria</taxon>
        <taxon>Bacillati</taxon>
        <taxon>Actinomycetota</taxon>
        <taxon>Actinomycetes</taxon>
        <taxon>Mycobacteriales</taxon>
        <taxon>Hoyosellaceae</taxon>
        <taxon>Lolliginicoccus</taxon>
    </lineage>
</organism>
<comment type="caution">
    <text evidence="1">The sequence shown here is derived from an EMBL/GenBank/DDBJ whole genome shotgun (WGS) entry which is preliminary data.</text>
</comment>